<accession>A0A6A5WY81</accession>
<evidence type="ECO:0000313" key="1">
    <source>
        <dbReference type="EMBL" id="KAF2006773.1"/>
    </source>
</evidence>
<evidence type="ECO:0000313" key="2">
    <source>
        <dbReference type="Proteomes" id="UP000799779"/>
    </source>
</evidence>
<keyword evidence="2" id="KW-1185">Reference proteome</keyword>
<gene>
    <name evidence="1" type="ORF">P154DRAFT_517804</name>
</gene>
<organism evidence="1 2">
    <name type="scientific">Amniculicola lignicola CBS 123094</name>
    <dbReference type="NCBI Taxonomy" id="1392246"/>
    <lineage>
        <taxon>Eukaryota</taxon>
        <taxon>Fungi</taxon>
        <taxon>Dikarya</taxon>
        <taxon>Ascomycota</taxon>
        <taxon>Pezizomycotina</taxon>
        <taxon>Dothideomycetes</taxon>
        <taxon>Pleosporomycetidae</taxon>
        <taxon>Pleosporales</taxon>
        <taxon>Amniculicolaceae</taxon>
        <taxon>Amniculicola</taxon>
    </lineage>
</organism>
<reference evidence="1" key="1">
    <citation type="journal article" date="2020" name="Stud. Mycol.">
        <title>101 Dothideomycetes genomes: a test case for predicting lifestyles and emergence of pathogens.</title>
        <authorList>
            <person name="Haridas S."/>
            <person name="Albert R."/>
            <person name="Binder M."/>
            <person name="Bloem J."/>
            <person name="Labutti K."/>
            <person name="Salamov A."/>
            <person name="Andreopoulos B."/>
            <person name="Baker S."/>
            <person name="Barry K."/>
            <person name="Bills G."/>
            <person name="Bluhm B."/>
            <person name="Cannon C."/>
            <person name="Castanera R."/>
            <person name="Culley D."/>
            <person name="Daum C."/>
            <person name="Ezra D."/>
            <person name="Gonzalez J."/>
            <person name="Henrissat B."/>
            <person name="Kuo A."/>
            <person name="Liang C."/>
            <person name="Lipzen A."/>
            <person name="Lutzoni F."/>
            <person name="Magnuson J."/>
            <person name="Mondo S."/>
            <person name="Nolan M."/>
            <person name="Ohm R."/>
            <person name="Pangilinan J."/>
            <person name="Park H.-J."/>
            <person name="Ramirez L."/>
            <person name="Alfaro M."/>
            <person name="Sun H."/>
            <person name="Tritt A."/>
            <person name="Yoshinaga Y."/>
            <person name="Zwiers L.-H."/>
            <person name="Turgeon B."/>
            <person name="Goodwin S."/>
            <person name="Spatafora J."/>
            <person name="Crous P."/>
            <person name="Grigoriev I."/>
        </authorList>
    </citation>
    <scope>NUCLEOTIDE SEQUENCE</scope>
    <source>
        <strain evidence="1">CBS 123094</strain>
    </source>
</reference>
<name>A0A6A5WY81_9PLEO</name>
<protein>
    <submittedName>
        <fullName evidence="1">Uncharacterized protein</fullName>
    </submittedName>
</protein>
<proteinExistence type="predicted"/>
<dbReference type="EMBL" id="ML977559">
    <property type="protein sequence ID" value="KAF2006773.1"/>
    <property type="molecule type" value="Genomic_DNA"/>
</dbReference>
<dbReference type="Proteomes" id="UP000799779">
    <property type="component" value="Unassembled WGS sequence"/>
</dbReference>
<dbReference type="AlphaFoldDB" id="A0A6A5WY81"/>
<sequence>MQMAARPRNMVVQDHLDPRIFVLLIILLLALPDNAIHRPFLFAPLPPTEVILRTATPILSNLSPNVYRNRYEWRGPFRHGAWLALKRVQRPTIAVLLQLANVCKQVY</sequence>